<protein>
    <submittedName>
        <fullName evidence="3">Putative secreted protein</fullName>
    </submittedName>
</protein>
<organism evidence="3">
    <name type="scientific">Culex tarsalis</name>
    <name type="common">Encephalitis mosquito</name>
    <dbReference type="NCBI Taxonomy" id="7177"/>
    <lineage>
        <taxon>Eukaryota</taxon>
        <taxon>Metazoa</taxon>
        <taxon>Ecdysozoa</taxon>
        <taxon>Arthropoda</taxon>
        <taxon>Hexapoda</taxon>
        <taxon>Insecta</taxon>
        <taxon>Pterygota</taxon>
        <taxon>Neoptera</taxon>
        <taxon>Endopterygota</taxon>
        <taxon>Diptera</taxon>
        <taxon>Nematocera</taxon>
        <taxon>Culicoidea</taxon>
        <taxon>Culicidae</taxon>
        <taxon>Culicinae</taxon>
        <taxon>Culicini</taxon>
        <taxon>Culex</taxon>
        <taxon>Culex</taxon>
    </lineage>
</organism>
<feature type="domain" description="Kazal-like" evidence="2">
    <location>
        <begin position="23"/>
        <end position="71"/>
    </location>
</feature>
<dbReference type="Pfam" id="PF00050">
    <property type="entry name" value="Kazal_1"/>
    <property type="match status" value="1"/>
</dbReference>
<evidence type="ECO:0000259" key="2">
    <source>
        <dbReference type="PROSITE" id="PS51465"/>
    </source>
</evidence>
<name>A0A1Q3EUN3_CULTA</name>
<dbReference type="CDD" id="cd00104">
    <property type="entry name" value="KAZAL_FS"/>
    <property type="match status" value="1"/>
</dbReference>
<accession>A0A1Q3EUN3</accession>
<dbReference type="InterPro" id="IPR036058">
    <property type="entry name" value="Kazal_dom_sf"/>
</dbReference>
<keyword evidence="1" id="KW-0732">Signal</keyword>
<dbReference type="SMART" id="SM00280">
    <property type="entry name" value="KAZAL"/>
    <property type="match status" value="1"/>
</dbReference>
<dbReference type="Gene3D" id="3.30.60.30">
    <property type="match status" value="1"/>
</dbReference>
<dbReference type="EMBL" id="GFDL01016021">
    <property type="protein sequence ID" value="JAV19024.1"/>
    <property type="molecule type" value="Transcribed_RNA"/>
</dbReference>
<evidence type="ECO:0000313" key="3">
    <source>
        <dbReference type="EMBL" id="JAV19024.1"/>
    </source>
</evidence>
<feature type="signal peptide" evidence="1">
    <location>
        <begin position="1"/>
        <end position="23"/>
    </location>
</feature>
<feature type="chain" id="PRO_5012004023" evidence="1">
    <location>
        <begin position="24"/>
        <end position="88"/>
    </location>
</feature>
<dbReference type="AlphaFoldDB" id="A0A1Q3EUN3"/>
<dbReference type="InterPro" id="IPR002350">
    <property type="entry name" value="Kazal_dom"/>
</dbReference>
<dbReference type="SUPFAM" id="SSF100895">
    <property type="entry name" value="Kazal-type serine protease inhibitors"/>
    <property type="match status" value="1"/>
</dbReference>
<dbReference type="PROSITE" id="PS00282">
    <property type="entry name" value="KAZAL_1"/>
    <property type="match status" value="1"/>
</dbReference>
<proteinExistence type="predicted"/>
<dbReference type="PROSITE" id="PS51465">
    <property type="entry name" value="KAZAL_2"/>
    <property type="match status" value="1"/>
</dbReference>
<sequence length="88" mass="9255">MAKSSLTLLACLVAVAFLVGVTAQKNRMCPLCSNYSLPTCGTDGVTYVNPCMLDCKAGRMGVTKKHLGPCGCSLEDQLKDKKCIQGPG</sequence>
<evidence type="ECO:0000256" key="1">
    <source>
        <dbReference type="SAM" id="SignalP"/>
    </source>
</evidence>
<reference evidence="3" key="1">
    <citation type="submission" date="2017-01" db="EMBL/GenBank/DDBJ databases">
        <title>A deep insight into the sialotranscriptome of adult male and female Cluex tarsalis mosquitoes.</title>
        <authorList>
            <person name="Ribeiro J.M."/>
            <person name="Moreira F."/>
            <person name="Bernard K.A."/>
            <person name="Calvo E."/>
        </authorList>
    </citation>
    <scope>NUCLEOTIDE SEQUENCE</scope>
    <source>
        <strain evidence="3">Kern County</strain>
        <tissue evidence="3">Salivary glands</tissue>
    </source>
</reference>